<dbReference type="Proteomes" id="UP001165186">
    <property type="component" value="Unassembled WGS sequence"/>
</dbReference>
<reference evidence="1" key="1">
    <citation type="submission" date="2024-09" db="EMBL/GenBank/DDBJ databases">
        <title>Draft Genome Sequences of Neofusicoccum parvum.</title>
        <authorList>
            <person name="Ashida A."/>
            <person name="Camagna M."/>
            <person name="Tanaka A."/>
            <person name="Takemoto D."/>
        </authorList>
    </citation>
    <scope>NUCLEOTIDE SEQUENCE</scope>
    <source>
        <strain evidence="1">PPO83</strain>
    </source>
</reference>
<evidence type="ECO:0000313" key="1">
    <source>
        <dbReference type="EMBL" id="GME39678.1"/>
    </source>
</evidence>
<dbReference type="EMBL" id="BSXG01000089">
    <property type="protein sequence ID" value="GME39678.1"/>
    <property type="molecule type" value="Genomic_DNA"/>
</dbReference>
<organism evidence="1 2">
    <name type="scientific">Neofusicoccum parvum</name>
    <dbReference type="NCBI Taxonomy" id="310453"/>
    <lineage>
        <taxon>Eukaryota</taxon>
        <taxon>Fungi</taxon>
        <taxon>Dikarya</taxon>
        <taxon>Ascomycota</taxon>
        <taxon>Pezizomycotina</taxon>
        <taxon>Dothideomycetes</taxon>
        <taxon>Dothideomycetes incertae sedis</taxon>
        <taxon>Botryosphaeriales</taxon>
        <taxon>Botryosphaeriaceae</taxon>
        <taxon>Neofusicoccum</taxon>
    </lineage>
</organism>
<evidence type="ECO:0000313" key="2">
    <source>
        <dbReference type="Proteomes" id="UP001165186"/>
    </source>
</evidence>
<keyword evidence="2" id="KW-1185">Reference proteome</keyword>
<gene>
    <name evidence="1" type="primary">g10775</name>
    <name evidence="1" type="ORF">NpPPO83_00010775</name>
</gene>
<accession>A0ACB5SGC4</accession>
<proteinExistence type="predicted"/>
<protein>
    <submittedName>
        <fullName evidence="1">Phosphorus acquisition-controlling protein</fullName>
    </submittedName>
</protein>
<sequence length="256" mass="28000">MASPSSATGTKKPELKPAARGGKKRGSVSSVLVSPALRPKISPSIKPLLPEGATTPDDTHALLLASKSNYQNILEGTHVPGVLYPESLSTNLTSKRTSHKIAEQGRRNRINLALQELQSLIPSPSIAPRDANANGMPGNSASPEESQAKREERQSSSKASTVENAIEYIRLLKRKDEERDRKMMEQRQEIEELRKRLERGSMGMVKNENIQAGKEETAKEDVAKAEASKRANAEQMDVEAEAESVKEKPAEQEAVK</sequence>
<comment type="caution">
    <text evidence="1">The sequence shown here is derived from an EMBL/GenBank/DDBJ whole genome shotgun (WGS) entry which is preliminary data.</text>
</comment>
<name>A0ACB5SGC4_9PEZI</name>